<feature type="transmembrane region" description="Helical" evidence="6">
    <location>
        <begin position="26"/>
        <end position="45"/>
    </location>
</feature>
<comment type="subcellular location">
    <subcellularLocation>
        <location evidence="1">Cell membrane</location>
        <topology evidence="1">Multi-pass membrane protein</topology>
    </subcellularLocation>
</comment>
<evidence type="ECO:0000256" key="5">
    <source>
        <dbReference type="ARBA" id="ARBA00023136"/>
    </source>
</evidence>
<evidence type="ECO:0000313" key="7">
    <source>
        <dbReference type="EMBL" id="RAG85211.1"/>
    </source>
</evidence>
<dbReference type="AlphaFoldDB" id="A0A2X0IPS6"/>
<keyword evidence="8" id="KW-1185">Reference proteome</keyword>
<name>A0A2X0IPS6_9ACTN</name>
<proteinExistence type="predicted"/>
<dbReference type="Proteomes" id="UP000248889">
    <property type="component" value="Unassembled WGS sequence"/>
</dbReference>
<dbReference type="RefSeq" id="WP_165845484.1">
    <property type="nucleotide sequence ID" value="NZ_QKYN01000047.1"/>
</dbReference>
<dbReference type="GO" id="GO:0005886">
    <property type="term" value="C:plasma membrane"/>
    <property type="evidence" value="ECO:0007669"/>
    <property type="project" value="UniProtKB-SubCell"/>
</dbReference>
<reference evidence="7 8" key="1">
    <citation type="submission" date="2018-06" db="EMBL/GenBank/DDBJ databases">
        <title>Streptacidiphilus pinicola sp. nov., isolated from pine grove soil.</title>
        <authorList>
            <person name="Roh S.G."/>
            <person name="Park S."/>
            <person name="Kim M.-K."/>
            <person name="Yun B.-R."/>
            <person name="Park J."/>
            <person name="Kim M.J."/>
            <person name="Kim Y.S."/>
            <person name="Kim S.B."/>
        </authorList>
    </citation>
    <scope>NUCLEOTIDE SEQUENCE [LARGE SCALE GENOMIC DNA]</scope>
    <source>
        <strain evidence="7 8">MMS16-CNU450</strain>
    </source>
</reference>
<evidence type="ECO:0000256" key="2">
    <source>
        <dbReference type="ARBA" id="ARBA00022475"/>
    </source>
</evidence>
<keyword evidence="3 6" id="KW-0812">Transmembrane</keyword>
<keyword evidence="2" id="KW-1003">Cell membrane</keyword>
<accession>A0A2X0IPS6</accession>
<comment type="caution">
    <text evidence="7">The sequence shown here is derived from an EMBL/GenBank/DDBJ whole genome shotgun (WGS) entry which is preliminary data.</text>
</comment>
<keyword evidence="4 6" id="KW-1133">Transmembrane helix</keyword>
<dbReference type="Pfam" id="PF09678">
    <property type="entry name" value="Caa3_CtaG"/>
    <property type="match status" value="1"/>
</dbReference>
<keyword evidence="5 6" id="KW-0472">Membrane</keyword>
<evidence type="ECO:0000256" key="1">
    <source>
        <dbReference type="ARBA" id="ARBA00004651"/>
    </source>
</evidence>
<evidence type="ECO:0000313" key="8">
    <source>
        <dbReference type="Proteomes" id="UP000248889"/>
    </source>
</evidence>
<evidence type="ECO:0000256" key="6">
    <source>
        <dbReference type="SAM" id="Phobius"/>
    </source>
</evidence>
<gene>
    <name evidence="7" type="ORF">DN069_13020</name>
</gene>
<feature type="non-terminal residue" evidence="7">
    <location>
        <position position="79"/>
    </location>
</feature>
<feature type="transmembrane region" description="Helical" evidence="6">
    <location>
        <begin position="57"/>
        <end position="78"/>
    </location>
</feature>
<organism evidence="7 8">
    <name type="scientific">Streptacidiphilus pinicola</name>
    <dbReference type="NCBI Taxonomy" id="2219663"/>
    <lineage>
        <taxon>Bacteria</taxon>
        <taxon>Bacillati</taxon>
        <taxon>Actinomycetota</taxon>
        <taxon>Actinomycetes</taxon>
        <taxon>Kitasatosporales</taxon>
        <taxon>Streptomycetaceae</taxon>
        <taxon>Streptacidiphilus</taxon>
    </lineage>
</organism>
<dbReference type="EMBL" id="QKYN01000047">
    <property type="protein sequence ID" value="RAG85211.1"/>
    <property type="molecule type" value="Genomic_DNA"/>
</dbReference>
<evidence type="ECO:0000256" key="3">
    <source>
        <dbReference type="ARBA" id="ARBA00022692"/>
    </source>
</evidence>
<protein>
    <submittedName>
        <fullName evidence="7">Copper resistance protein CopD</fullName>
    </submittedName>
</protein>
<evidence type="ECO:0000256" key="4">
    <source>
        <dbReference type="ARBA" id="ARBA00022989"/>
    </source>
</evidence>
<dbReference type="InterPro" id="IPR019108">
    <property type="entry name" value="Caa3_assmbl_CtaG-rel"/>
</dbReference>
<sequence length="79" mass="8195">MPAVGYAGPPAWHLSTVATSWQFESAVVAVTAAAAACYLAGVLTVRLRGEPWAPSRTLAFLGGLVLWVVVCCSGIGVYE</sequence>